<evidence type="ECO:0000256" key="1">
    <source>
        <dbReference type="ARBA" id="ARBA00004141"/>
    </source>
</evidence>
<dbReference type="PROSITE" id="PS50850">
    <property type="entry name" value="MFS"/>
    <property type="match status" value="1"/>
</dbReference>
<evidence type="ECO:0000256" key="4">
    <source>
        <dbReference type="ARBA" id="ARBA00022989"/>
    </source>
</evidence>
<gene>
    <name evidence="8" type="primary">ydhC</name>
    <name evidence="8" type="ORF">NCTC12714_00486</name>
</gene>
<feature type="domain" description="Major facilitator superfamily (MFS) profile" evidence="7">
    <location>
        <begin position="15"/>
        <end position="197"/>
    </location>
</feature>
<evidence type="ECO:0000256" key="3">
    <source>
        <dbReference type="ARBA" id="ARBA00022692"/>
    </source>
</evidence>
<proteinExistence type="predicted"/>
<feature type="transmembrane region" description="Helical" evidence="6">
    <location>
        <begin position="12"/>
        <end position="29"/>
    </location>
</feature>
<evidence type="ECO:0000256" key="5">
    <source>
        <dbReference type="ARBA" id="ARBA00023136"/>
    </source>
</evidence>
<sequence>MSNIATIKGTEKVKLISMLAFMSSVAPLATDMYLPALPNVSKSFEVDDFYAQLSLASFFVAFALGQLIYGPLSDIFGCKKPLYIGIMLFIVSSFGCMIIDSIYAFIVLRFFQALGGCAGVVIARAIVNDKFNLQEAAGVFALMMVVSSLAPMLAPSIGAILLEFFSWKSIFFILFLFGIGIFLSIIFLLEENIPNTK</sequence>
<keyword evidence="9" id="KW-1185">Reference proteome</keyword>
<feature type="transmembrane region" description="Helical" evidence="6">
    <location>
        <begin position="139"/>
        <end position="164"/>
    </location>
</feature>
<dbReference type="SUPFAM" id="SSF103473">
    <property type="entry name" value="MFS general substrate transporter"/>
    <property type="match status" value="1"/>
</dbReference>
<evidence type="ECO:0000256" key="2">
    <source>
        <dbReference type="ARBA" id="ARBA00022448"/>
    </source>
</evidence>
<evidence type="ECO:0000256" key="6">
    <source>
        <dbReference type="SAM" id="Phobius"/>
    </source>
</evidence>
<feature type="transmembrane region" description="Helical" evidence="6">
    <location>
        <begin position="170"/>
        <end position="189"/>
    </location>
</feature>
<dbReference type="Pfam" id="PF07690">
    <property type="entry name" value="MFS_1"/>
    <property type="match status" value="1"/>
</dbReference>
<evidence type="ECO:0000259" key="7">
    <source>
        <dbReference type="PROSITE" id="PS50850"/>
    </source>
</evidence>
<dbReference type="InterPro" id="IPR011701">
    <property type="entry name" value="MFS"/>
</dbReference>
<organism evidence="8 9">
    <name type="scientific">Helicobacter muridarum</name>
    <dbReference type="NCBI Taxonomy" id="216"/>
    <lineage>
        <taxon>Bacteria</taxon>
        <taxon>Pseudomonadati</taxon>
        <taxon>Campylobacterota</taxon>
        <taxon>Epsilonproteobacteria</taxon>
        <taxon>Campylobacterales</taxon>
        <taxon>Helicobacteraceae</taxon>
        <taxon>Helicobacter</taxon>
    </lineage>
</organism>
<accession>A0A377PT57</accession>
<dbReference type="AlphaFoldDB" id="A0A377PT57"/>
<dbReference type="PANTHER" id="PTHR23502">
    <property type="entry name" value="MAJOR FACILITATOR SUPERFAMILY"/>
    <property type="match status" value="1"/>
</dbReference>
<evidence type="ECO:0000313" key="9">
    <source>
        <dbReference type="Proteomes" id="UP000255139"/>
    </source>
</evidence>
<dbReference type="InterPro" id="IPR036259">
    <property type="entry name" value="MFS_trans_sf"/>
</dbReference>
<feature type="transmembrane region" description="Helical" evidence="6">
    <location>
        <begin position="49"/>
        <end position="70"/>
    </location>
</feature>
<reference evidence="8 9" key="1">
    <citation type="submission" date="2018-06" db="EMBL/GenBank/DDBJ databases">
        <authorList>
            <consortium name="Pathogen Informatics"/>
            <person name="Doyle S."/>
        </authorList>
    </citation>
    <scope>NUCLEOTIDE SEQUENCE [LARGE SCALE GENOMIC DNA]</scope>
    <source>
        <strain evidence="8 9">NCTC12714</strain>
    </source>
</reference>
<keyword evidence="5 6" id="KW-0472">Membrane</keyword>
<dbReference type="GO" id="GO:0005886">
    <property type="term" value="C:plasma membrane"/>
    <property type="evidence" value="ECO:0007669"/>
    <property type="project" value="TreeGrafter"/>
</dbReference>
<keyword evidence="3 6" id="KW-0812">Transmembrane</keyword>
<dbReference type="GO" id="GO:0022857">
    <property type="term" value="F:transmembrane transporter activity"/>
    <property type="evidence" value="ECO:0007669"/>
    <property type="project" value="InterPro"/>
</dbReference>
<dbReference type="PANTHER" id="PTHR23502:SF132">
    <property type="entry name" value="POLYAMINE TRANSPORTER 2-RELATED"/>
    <property type="match status" value="1"/>
</dbReference>
<dbReference type="InterPro" id="IPR020846">
    <property type="entry name" value="MFS_dom"/>
</dbReference>
<keyword evidence="4 6" id="KW-1133">Transmembrane helix</keyword>
<dbReference type="EMBL" id="UGJE01000002">
    <property type="protein sequence ID" value="STQ85700.1"/>
    <property type="molecule type" value="Genomic_DNA"/>
</dbReference>
<dbReference type="GO" id="GO:1990961">
    <property type="term" value="P:xenobiotic detoxification by transmembrane export across the plasma membrane"/>
    <property type="evidence" value="ECO:0007669"/>
    <property type="project" value="TreeGrafter"/>
</dbReference>
<keyword evidence="2" id="KW-0813">Transport</keyword>
<feature type="transmembrane region" description="Helical" evidence="6">
    <location>
        <begin position="110"/>
        <end position="127"/>
    </location>
</feature>
<evidence type="ECO:0000313" key="8">
    <source>
        <dbReference type="EMBL" id="STQ85700.1"/>
    </source>
</evidence>
<comment type="subcellular location">
    <subcellularLocation>
        <location evidence="1">Membrane</location>
        <topology evidence="1">Multi-pass membrane protein</topology>
    </subcellularLocation>
</comment>
<dbReference type="Proteomes" id="UP000255139">
    <property type="component" value="Unassembled WGS sequence"/>
</dbReference>
<protein>
    <submittedName>
        <fullName evidence="8">Inner membrane transport protein ydhC</fullName>
    </submittedName>
</protein>
<name>A0A377PT57_9HELI</name>
<feature type="transmembrane region" description="Helical" evidence="6">
    <location>
        <begin position="82"/>
        <end position="104"/>
    </location>
</feature>
<dbReference type="Gene3D" id="1.20.1720.10">
    <property type="entry name" value="Multidrug resistance protein D"/>
    <property type="match status" value="1"/>
</dbReference>